<feature type="domain" description="FAD-dependent oxidoreductase 2 FAD-binding" evidence="10">
    <location>
        <begin position="148"/>
        <end position="609"/>
    </location>
</feature>
<dbReference type="SUPFAM" id="SSF56425">
    <property type="entry name" value="Succinate dehydrogenase/fumarate reductase flavoprotein, catalytic domain"/>
    <property type="match status" value="1"/>
</dbReference>
<keyword evidence="9" id="KW-1133">Transmembrane helix</keyword>
<evidence type="ECO:0000256" key="7">
    <source>
        <dbReference type="ARBA" id="ARBA00077246"/>
    </source>
</evidence>
<dbReference type="InterPro" id="IPR036188">
    <property type="entry name" value="FAD/NAD-bd_sf"/>
</dbReference>
<keyword evidence="2" id="KW-0285">Flavoprotein</keyword>
<evidence type="ECO:0000256" key="1">
    <source>
        <dbReference type="ARBA" id="ARBA00001974"/>
    </source>
</evidence>
<keyword evidence="4" id="KW-0560">Oxidoreductase</keyword>
<dbReference type="EMBL" id="JAFHKP010000035">
    <property type="protein sequence ID" value="KAG5467231.1"/>
    <property type="molecule type" value="Genomic_DNA"/>
</dbReference>
<evidence type="ECO:0000256" key="2">
    <source>
        <dbReference type="ARBA" id="ARBA00022630"/>
    </source>
</evidence>
<dbReference type="OrthoDB" id="10252157at2759"/>
<dbReference type="NCBIfam" id="TIGR01813">
    <property type="entry name" value="flavo_cyto_c"/>
    <property type="match status" value="1"/>
</dbReference>
<feature type="compositionally biased region" description="Polar residues" evidence="8">
    <location>
        <begin position="119"/>
        <end position="135"/>
    </location>
</feature>
<dbReference type="PANTHER" id="PTHR43400">
    <property type="entry name" value="FUMARATE REDUCTASE"/>
    <property type="match status" value="1"/>
</dbReference>
<accession>A0A836GY12</accession>
<proteinExistence type="predicted"/>
<feature type="compositionally biased region" description="Low complexity" evidence="8">
    <location>
        <begin position="103"/>
        <end position="112"/>
    </location>
</feature>
<gene>
    <name evidence="11" type="ORF">CUR178_00872</name>
</gene>
<evidence type="ECO:0000256" key="9">
    <source>
        <dbReference type="SAM" id="Phobius"/>
    </source>
</evidence>
<evidence type="ECO:0000256" key="8">
    <source>
        <dbReference type="SAM" id="MobiDB-lite"/>
    </source>
</evidence>
<evidence type="ECO:0000313" key="12">
    <source>
        <dbReference type="Proteomes" id="UP000674179"/>
    </source>
</evidence>
<dbReference type="InterPro" id="IPR050315">
    <property type="entry name" value="FAD-oxidoreductase_2"/>
</dbReference>
<dbReference type="Gene3D" id="3.50.50.60">
    <property type="entry name" value="FAD/NAD(P)-binding domain"/>
    <property type="match status" value="1"/>
</dbReference>
<evidence type="ECO:0000256" key="6">
    <source>
        <dbReference type="ARBA" id="ARBA00067004"/>
    </source>
</evidence>
<dbReference type="AlphaFoldDB" id="A0A836GY12"/>
<evidence type="ECO:0000313" key="11">
    <source>
        <dbReference type="EMBL" id="KAG5467231.1"/>
    </source>
</evidence>
<dbReference type="InterPro" id="IPR003953">
    <property type="entry name" value="FAD-dep_OxRdtase_2_FAD-bd"/>
</dbReference>
<protein>
    <recommendedName>
        <fullName evidence="6">fumarate reductase (NADH)</fullName>
        <ecNumber evidence="6">1.3.1.6</ecNumber>
    </recommendedName>
    <alternativeName>
        <fullName evidence="7">NADH-dependent fumarate reductase</fullName>
    </alternativeName>
</protein>
<feature type="region of interest" description="Disordered" evidence="8">
    <location>
        <begin position="1"/>
        <end position="31"/>
    </location>
</feature>
<keyword evidence="3" id="KW-0274">FAD</keyword>
<comment type="caution">
    <text evidence="11">The sequence shown here is derived from an EMBL/GenBank/DDBJ whole genome shotgun (WGS) entry which is preliminary data.</text>
</comment>
<dbReference type="Gene3D" id="3.90.700.10">
    <property type="entry name" value="Succinate dehydrogenase/fumarate reductase flavoprotein, catalytic domain"/>
    <property type="match status" value="1"/>
</dbReference>
<comment type="catalytic activity">
    <reaction evidence="5">
        <text>succinate + NAD(+) = fumarate + NADH + H(+)</text>
        <dbReference type="Rhea" id="RHEA:18281"/>
        <dbReference type="ChEBI" id="CHEBI:15378"/>
        <dbReference type="ChEBI" id="CHEBI:29806"/>
        <dbReference type="ChEBI" id="CHEBI:30031"/>
        <dbReference type="ChEBI" id="CHEBI:57540"/>
        <dbReference type="ChEBI" id="CHEBI:57945"/>
        <dbReference type="EC" id="1.3.1.6"/>
    </reaction>
</comment>
<comment type="cofactor">
    <cofactor evidence="1">
        <name>FAD</name>
        <dbReference type="ChEBI" id="CHEBI:57692"/>
    </cofactor>
</comment>
<dbReference type="SUPFAM" id="SSF51905">
    <property type="entry name" value="FAD/NAD(P)-binding domain"/>
    <property type="match status" value="1"/>
</dbReference>
<name>A0A836GY12_LEIEN</name>
<dbReference type="GO" id="GO:0010181">
    <property type="term" value="F:FMN binding"/>
    <property type="evidence" value="ECO:0007669"/>
    <property type="project" value="InterPro"/>
</dbReference>
<evidence type="ECO:0000256" key="3">
    <source>
        <dbReference type="ARBA" id="ARBA00022827"/>
    </source>
</evidence>
<sequence>MHGLSGDSLRRRNSSANVRSPSAAAVVGRGNGGRGASYAVGRKHLLSSILPCRVLVLVCLGLALLMSLVWVGHRSSNTSEGNPRWWWWLSSSDAKTFSMLSPTPQLTSTPTTKQHDAHQTQAASSRLSPSNTSTPAAMPHADPSLGRVVIIGSGLAGQSAAIEAVRQGVKEVVLIEKEALLGGNSAKATSGINGWGTAVQKAAGVHDSGELFEEDTFASGKGGNCQPELVRTLSKHSAEAIEWLSSFGIPLTVITQLGGASRKRCHRAPDKPDGTPLPIGFTIVRMLENYIRTNLSDTVRIETNARLISLMHSKEGDREEVQGIKYATQIGSGEVQTRELKARAVILATGGFSNDHTTNSLLQQYAPQLSSFPTTNGVWATGDGVKAARELGVALVDMDKVQLHPTGLLDPKDPNAKTLFLGPEALRGSGGVLLNKNGERFVNELDLRSVVSQAIIAQNNVYPGTENRRYAYCVLNDAAADAFGRSSLSFYWKKLGLFSEAADVAALAALIGCPADTLMHTLSEYEKTSSGQHPCPKTGKKVFPNVLGPQGPYYVALVTPSIHYTMGGCLISPAAEILNEQMHPIPGLYGAGEVTGGVHGGNRLGGNSLLECVVFGRIAGREAAHHLGTEGS</sequence>
<dbReference type="InterPro" id="IPR010960">
    <property type="entry name" value="Flavocytochrome_c"/>
</dbReference>
<reference evidence="11 12" key="1">
    <citation type="submission" date="2021-02" db="EMBL/GenBank/DDBJ databases">
        <title>Leishmania (Mundinia) enrietti genome sequencing and assembly.</title>
        <authorList>
            <person name="Almutairi H."/>
            <person name="Gatherer D."/>
        </authorList>
    </citation>
    <scope>NUCLEOTIDE SEQUENCE [LARGE SCALE GENOMIC DNA]</scope>
    <source>
        <strain evidence="11">CUR178</strain>
    </source>
</reference>
<dbReference type="Pfam" id="PF00890">
    <property type="entry name" value="FAD_binding_2"/>
    <property type="match status" value="1"/>
</dbReference>
<dbReference type="GeneID" id="94168160"/>
<dbReference type="PANTHER" id="PTHR43400:SF7">
    <property type="entry name" value="FAD-DEPENDENT OXIDOREDUCTASE 2 FAD BINDING DOMAIN-CONTAINING PROTEIN"/>
    <property type="match status" value="1"/>
</dbReference>
<dbReference type="EC" id="1.3.1.6" evidence="6"/>
<dbReference type="GO" id="GO:0016156">
    <property type="term" value="F:fumarate reductase (NADH) activity"/>
    <property type="evidence" value="ECO:0007669"/>
    <property type="project" value="UniProtKB-EC"/>
</dbReference>
<dbReference type="Proteomes" id="UP000674179">
    <property type="component" value="Chromosome 35"/>
</dbReference>
<keyword evidence="9" id="KW-0812">Transmembrane</keyword>
<dbReference type="InterPro" id="IPR027477">
    <property type="entry name" value="Succ_DH/fumarate_Rdtase_cat_sf"/>
</dbReference>
<evidence type="ECO:0000256" key="4">
    <source>
        <dbReference type="ARBA" id="ARBA00023002"/>
    </source>
</evidence>
<feature type="region of interest" description="Disordered" evidence="8">
    <location>
        <begin position="103"/>
        <end position="141"/>
    </location>
</feature>
<feature type="transmembrane region" description="Helical" evidence="9">
    <location>
        <begin position="52"/>
        <end position="72"/>
    </location>
</feature>
<dbReference type="FunFam" id="3.90.700.10:FF:000007">
    <property type="entry name" value="NADH-dependent fumarate reductase"/>
    <property type="match status" value="1"/>
</dbReference>
<dbReference type="RefSeq" id="XP_067688753.1">
    <property type="nucleotide sequence ID" value="XM_067832650.1"/>
</dbReference>
<keyword evidence="12" id="KW-1185">Reference proteome</keyword>
<keyword evidence="9" id="KW-0472">Membrane</keyword>
<evidence type="ECO:0000259" key="10">
    <source>
        <dbReference type="Pfam" id="PF00890"/>
    </source>
</evidence>
<evidence type="ECO:0000256" key="5">
    <source>
        <dbReference type="ARBA" id="ARBA00050832"/>
    </source>
</evidence>
<dbReference type="KEGG" id="lenr:94168160"/>
<organism evidence="11 12">
    <name type="scientific">Leishmania enriettii</name>
    <dbReference type="NCBI Taxonomy" id="5663"/>
    <lineage>
        <taxon>Eukaryota</taxon>
        <taxon>Discoba</taxon>
        <taxon>Euglenozoa</taxon>
        <taxon>Kinetoplastea</taxon>
        <taxon>Metakinetoplastina</taxon>
        <taxon>Trypanosomatida</taxon>
        <taxon>Trypanosomatidae</taxon>
        <taxon>Leishmaniinae</taxon>
        <taxon>Leishmania</taxon>
    </lineage>
</organism>